<evidence type="ECO:0000256" key="3">
    <source>
        <dbReference type="ARBA" id="ARBA00022833"/>
    </source>
</evidence>
<evidence type="ECO:0000256" key="1">
    <source>
        <dbReference type="ARBA" id="ARBA00022723"/>
    </source>
</evidence>
<dbReference type="SUPFAM" id="SSF57667">
    <property type="entry name" value="beta-beta-alpha zinc fingers"/>
    <property type="match status" value="1"/>
</dbReference>
<dbReference type="GO" id="GO:0003676">
    <property type="term" value="F:nucleic acid binding"/>
    <property type="evidence" value="ECO:0007669"/>
    <property type="project" value="InterPro"/>
</dbReference>
<dbReference type="AlphaFoldDB" id="W1P8F0"/>
<dbReference type="EMBL" id="KI394358">
    <property type="protein sequence ID" value="ERN03260.1"/>
    <property type="molecule type" value="Genomic_DNA"/>
</dbReference>
<dbReference type="PROSITE" id="PS50103">
    <property type="entry name" value="ZF_C3H1"/>
    <property type="match status" value="1"/>
</dbReference>
<dbReference type="Pfam" id="PF06220">
    <property type="entry name" value="zf-U1"/>
    <property type="match status" value="1"/>
</dbReference>
<organism evidence="7 8">
    <name type="scientific">Amborella trichopoda</name>
    <dbReference type="NCBI Taxonomy" id="13333"/>
    <lineage>
        <taxon>Eukaryota</taxon>
        <taxon>Viridiplantae</taxon>
        <taxon>Streptophyta</taxon>
        <taxon>Embryophyta</taxon>
        <taxon>Tracheophyta</taxon>
        <taxon>Spermatophyta</taxon>
        <taxon>Magnoliopsida</taxon>
        <taxon>Amborellales</taxon>
        <taxon>Amborellaceae</taxon>
        <taxon>Amborella</taxon>
    </lineage>
</organism>
<keyword evidence="2 4" id="KW-0863">Zinc-finger</keyword>
<dbReference type="STRING" id="13333.W1P8F0"/>
<evidence type="ECO:0000256" key="5">
    <source>
        <dbReference type="SAM" id="MobiDB-lite"/>
    </source>
</evidence>
<dbReference type="InterPro" id="IPR036855">
    <property type="entry name" value="Znf_CCCH_sf"/>
</dbReference>
<dbReference type="InterPro" id="IPR000571">
    <property type="entry name" value="Znf_CCCH"/>
</dbReference>
<dbReference type="Proteomes" id="UP000017836">
    <property type="component" value="Unassembled WGS sequence"/>
</dbReference>
<gene>
    <name evidence="7" type="ORF">AMTR_s00003p00197710</name>
</gene>
<dbReference type="InterPro" id="IPR003604">
    <property type="entry name" value="Matrin/U1-like-C_Znf_C2H2"/>
</dbReference>
<dbReference type="GO" id="GO:0005689">
    <property type="term" value="C:U12-type spliceosomal complex"/>
    <property type="evidence" value="ECO:0000318"/>
    <property type="project" value="GO_Central"/>
</dbReference>
<dbReference type="PANTHER" id="PTHR16465">
    <property type="entry name" value="NUCLEASE-RELATED"/>
    <property type="match status" value="1"/>
</dbReference>
<dbReference type="eggNOG" id="KOG3454">
    <property type="taxonomic scope" value="Eukaryota"/>
</dbReference>
<feature type="zinc finger region" description="C3H1-type" evidence="4">
    <location>
        <begin position="52"/>
        <end position="80"/>
    </location>
</feature>
<dbReference type="PANTHER" id="PTHR16465:SF0">
    <property type="entry name" value="ZINC FINGER MATRIN-TYPE PROTEIN 5"/>
    <property type="match status" value="1"/>
</dbReference>
<feature type="region of interest" description="Disordered" evidence="5">
    <location>
        <begin position="99"/>
        <end position="119"/>
    </location>
</feature>
<evidence type="ECO:0000313" key="8">
    <source>
        <dbReference type="Proteomes" id="UP000017836"/>
    </source>
</evidence>
<dbReference type="Gene3D" id="3.30.160.60">
    <property type="entry name" value="Classic Zinc Finger"/>
    <property type="match status" value="1"/>
</dbReference>
<keyword evidence="8" id="KW-1185">Reference proteome</keyword>
<name>W1P8F0_AMBTC</name>
<dbReference type="Gramene" id="ERN03260">
    <property type="protein sequence ID" value="ERN03260"/>
    <property type="gene ID" value="AMTR_s00003p00197710"/>
</dbReference>
<dbReference type="GO" id="GO:0008270">
    <property type="term" value="F:zinc ion binding"/>
    <property type="evidence" value="ECO:0007669"/>
    <property type="project" value="UniProtKB-KW"/>
</dbReference>
<keyword evidence="1 4" id="KW-0479">Metal-binding</keyword>
<protein>
    <recommendedName>
        <fullName evidence="6">C3H1-type domain-containing protein</fullName>
    </recommendedName>
</protein>
<dbReference type="Gene3D" id="4.10.1000.10">
    <property type="entry name" value="Zinc finger, CCCH-type"/>
    <property type="match status" value="1"/>
</dbReference>
<dbReference type="HOGENOM" id="CLU_100385_0_0_1"/>
<dbReference type="SMART" id="SM00451">
    <property type="entry name" value="ZnF_U1"/>
    <property type="match status" value="1"/>
</dbReference>
<dbReference type="InterPro" id="IPR013085">
    <property type="entry name" value="U1-CZ_Znf_C2H2"/>
</dbReference>
<dbReference type="InterPro" id="IPR036236">
    <property type="entry name" value="Znf_C2H2_sf"/>
</dbReference>
<dbReference type="SMART" id="SM00356">
    <property type="entry name" value="ZnF_C3H1"/>
    <property type="match status" value="1"/>
</dbReference>
<dbReference type="Pfam" id="PF00642">
    <property type="entry name" value="zf-CCCH"/>
    <property type="match status" value="1"/>
</dbReference>
<evidence type="ECO:0000256" key="2">
    <source>
        <dbReference type="ARBA" id="ARBA00022771"/>
    </source>
</evidence>
<dbReference type="OMA" id="KEPHRIQ"/>
<feature type="compositionally biased region" description="Polar residues" evidence="5">
    <location>
        <begin position="99"/>
        <end position="113"/>
    </location>
</feature>
<sequence>MPLGKYYCDYCDKPFQDTPAARKRHLEGLHHQRAKALWYASFKEPHRIQSDGLGRGFCNHFMRTGFCQYGDACKYIHTKPVMQFAGPLPVGNPGSNMSTTFQSSATFGNQSMRGSFPGK</sequence>
<evidence type="ECO:0000256" key="4">
    <source>
        <dbReference type="PROSITE-ProRule" id="PRU00723"/>
    </source>
</evidence>
<keyword evidence="3 4" id="KW-0862">Zinc</keyword>
<accession>W1P8F0</accession>
<evidence type="ECO:0000313" key="7">
    <source>
        <dbReference type="EMBL" id="ERN03260.1"/>
    </source>
</evidence>
<reference evidence="8" key="1">
    <citation type="journal article" date="2013" name="Science">
        <title>The Amborella genome and the evolution of flowering plants.</title>
        <authorList>
            <consortium name="Amborella Genome Project"/>
        </authorList>
    </citation>
    <scope>NUCLEOTIDE SEQUENCE [LARGE SCALE GENOMIC DNA]</scope>
</reference>
<feature type="domain" description="C3H1-type" evidence="6">
    <location>
        <begin position="52"/>
        <end position="80"/>
    </location>
</feature>
<proteinExistence type="predicted"/>
<dbReference type="SUPFAM" id="SSF90229">
    <property type="entry name" value="CCCH zinc finger"/>
    <property type="match status" value="1"/>
</dbReference>
<evidence type="ECO:0000259" key="6">
    <source>
        <dbReference type="PROSITE" id="PS50103"/>
    </source>
</evidence>